<evidence type="ECO:0000313" key="5">
    <source>
        <dbReference type="EMBL" id="GLY70611.1"/>
    </source>
</evidence>
<reference evidence="5" key="1">
    <citation type="submission" date="2023-03" db="EMBL/GenBank/DDBJ databases">
        <title>Amycolatopsis taiwanensis NBRC 103393.</title>
        <authorList>
            <person name="Ichikawa N."/>
            <person name="Sato H."/>
            <person name="Tonouchi N."/>
        </authorList>
    </citation>
    <scope>NUCLEOTIDE SEQUENCE</scope>
    <source>
        <strain evidence="5">NBRC 103393</strain>
    </source>
</reference>
<dbReference type="EMBL" id="BSTI01000024">
    <property type="protein sequence ID" value="GLY70611.1"/>
    <property type="molecule type" value="Genomic_DNA"/>
</dbReference>
<dbReference type="Gene3D" id="3.30.470.20">
    <property type="entry name" value="ATP-grasp fold, B domain"/>
    <property type="match status" value="1"/>
</dbReference>
<proteinExistence type="predicted"/>
<dbReference type="PANTHER" id="PTHR43334:SF1">
    <property type="entry name" value="3-HYDROXYPROPIONATE--COA LIGASE [ADP-FORMING]"/>
    <property type="match status" value="1"/>
</dbReference>
<dbReference type="GO" id="GO:0016874">
    <property type="term" value="F:ligase activity"/>
    <property type="evidence" value="ECO:0007669"/>
    <property type="project" value="UniProtKB-KW"/>
</dbReference>
<keyword evidence="1" id="KW-0436">Ligase</keyword>
<evidence type="ECO:0000256" key="3">
    <source>
        <dbReference type="ARBA" id="ARBA00022840"/>
    </source>
</evidence>
<comment type="caution">
    <text evidence="5">The sequence shown here is derived from an EMBL/GenBank/DDBJ whole genome shotgun (WGS) entry which is preliminary data.</text>
</comment>
<dbReference type="SUPFAM" id="SSF56059">
    <property type="entry name" value="Glutathione synthetase ATP-binding domain-like"/>
    <property type="match status" value="1"/>
</dbReference>
<dbReference type="Pfam" id="PF13380">
    <property type="entry name" value="CoA_binding_2"/>
    <property type="match status" value="1"/>
</dbReference>
<name>A0A9W6VLK5_9PSEU</name>
<dbReference type="InterPro" id="IPR032875">
    <property type="entry name" value="Succ_CoA_lig_flav_dom"/>
</dbReference>
<protein>
    <submittedName>
        <fullName evidence="5">Acyl-CoA synthetase</fullName>
    </submittedName>
</protein>
<dbReference type="SUPFAM" id="SSF52210">
    <property type="entry name" value="Succinyl-CoA synthetase domains"/>
    <property type="match status" value="2"/>
</dbReference>
<dbReference type="PANTHER" id="PTHR43334">
    <property type="entry name" value="ACETATE--COA LIGASE [ADP-FORMING]"/>
    <property type="match status" value="1"/>
</dbReference>
<keyword evidence="3" id="KW-0067">ATP-binding</keyword>
<dbReference type="Gene3D" id="3.30.1490.20">
    <property type="entry name" value="ATP-grasp fold, A domain"/>
    <property type="match status" value="1"/>
</dbReference>
<sequence length="697" mass="72072">MTTTSLSAGERLREDAIRDLVIRYGIPANPVVFAASPAAAADAARQAGRRVAVKLVADGVVHKSKAGGVLLGLAPEQVEPSVEKLFADQQKRGVAVRGVTVEPMIEPGPEVVVGALHDPGFGPIVMVGSGGVDVEILGDVAFAMAPLDSRAATELIDRTRIGAVLRRRFPAAHTQLADLLVRIAGVDGLLLSEPVDQVDLNPVVVGKDSIVAVDARAVARGEDAPVATPDPATAFEQLRPAIYPQSVTVLGASADPAKMGHRAVRTLVDQGFEGAIHPVSRSATEILGHQAVATIDDLPDGLDRAVIALPAKAVPDALRELARKGTKTAHVYTADTTDLGEVVAGTPLRVLGPNCIGHYTPYSRMTMIGRSASSEEQGSIAFISQSGTYAGDVVRRGNELGVRFSFVSSVGNCDDVSPSELLAFCEADPRTSLAAFYLEDDSDARQFFTLAAQVSIPVVLFKGGRSAAGGAAAASHTGALASDPQLLRDAAAAAGAILVENLDELLDTLLVAQYAPGLTGTGLGLVGSGGGVAVVGSDVAHEHGLVLPRLAPATAQALAPYDAPGSSLSNPVDIPVWSLFDGSRSFTGALVRALAADPGIDCLCAYLDLGTVYDLKDGKEAADLVDLLTEDLIDADRNGVPLTLVLRSSGSAEQDELVRRLRGVAAARGVAVVDSVERAIAALGRTRAAYAFRDGTR</sequence>
<dbReference type="InterPro" id="IPR016102">
    <property type="entry name" value="Succinyl-CoA_synth-like"/>
</dbReference>
<gene>
    <name evidence="5" type="ORF">Atai01_72300</name>
</gene>
<dbReference type="Proteomes" id="UP001165136">
    <property type="component" value="Unassembled WGS sequence"/>
</dbReference>
<dbReference type="AlphaFoldDB" id="A0A9W6VLK5"/>
<dbReference type="SMART" id="SM00881">
    <property type="entry name" value="CoA_binding"/>
    <property type="match status" value="1"/>
</dbReference>
<dbReference type="InterPro" id="IPR013815">
    <property type="entry name" value="ATP_grasp_subdomain_1"/>
</dbReference>
<accession>A0A9W6VLK5</accession>
<dbReference type="InterPro" id="IPR051538">
    <property type="entry name" value="Acyl-CoA_Synth/Transferase"/>
</dbReference>
<evidence type="ECO:0000256" key="2">
    <source>
        <dbReference type="ARBA" id="ARBA00022741"/>
    </source>
</evidence>
<keyword evidence="2" id="KW-0547">Nucleotide-binding</keyword>
<feature type="domain" description="CoA-binding" evidence="4">
    <location>
        <begin position="241"/>
        <end position="336"/>
    </location>
</feature>
<organism evidence="5 6">
    <name type="scientific">Amycolatopsis taiwanensis</name>
    <dbReference type="NCBI Taxonomy" id="342230"/>
    <lineage>
        <taxon>Bacteria</taxon>
        <taxon>Bacillati</taxon>
        <taxon>Actinomycetota</taxon>
        <taxon>Actinomycetes</taxon>
        <taxon>Pseudonocardiales</taxon>
        <taxon>Pseudonocardiaceae</taxon>
        <taxon>Amycolatopsis</taxon>
    </lineage>
</organism>
<dbReference type="Gene3D" id="3.40.50.261">
    <property type="entry name" value="Succinyl-CoA synthetase domains"/>
    <property type="match status" value="2"/>
</dbReference>
<dbReference type="InterPro" id="IPR036291">
    <property type="entry name" value="NAD(P)-bd_dom_sf"/>
</dbReference>
<dbReference type="Pfam" id="PF13549">
    <property type="entry name" value="ATP-grasp_5"/>
    <property type="match status" value="1"/>
</dbReference>
<dbReference type="InterPro" id="IPR003781">
    <property type="entry name" value="CoA-bd"/>
</dbReference>
<evidence type="ECO:0000259" key="4">
    <source>
        <dbReference type="SMART" id="SM00881"/>
    </source>
</evidence>
<keyword evidence="6" id="KW-1185">Reference proteome</keyword>
<dbReference type="Pfam" id="PF13607">
    <property type="entry name" value="Succ_CoA_lig"/>
    <property type="match status" value="1"/>
</dbReference>
<dbReference type="Gene3D" id="3.40.50.720">
    <property type="entry name" value="NAD(P)-binding Rossmann-like Domain"/>
    <property type="match status" value="1"/>
</dbReference>
<dbReference type="GO" id="GO:0005524">
    <property type="term" value="F:ATP binding"/>
    <property type="evidence" value="ECO:0007669"/>
    <property type="project" value="UniProtKB-KW"/>
</dbReference>
<evidence type="ECO:0000256" key="1">
    <source>
        <dbReference type="ARBA" id="ARBA00022598"/>
    </source>
</evidence>
<evidence type="ECO:0000313" key="6">
    <source>
        <dbReference type="Proteomes" id="UP001165136"/>
    </source>
</evidence>
<dbReference type="RefSeq" id="WP_285489784.1">
    <property type="nucleotide sequence ID" value="NZ_BSTI01000024.1"/>
</dbReference>
<dbReference type="SUPFAM" id="SSF51735">
    <property type="entry name" value="NAD(P)-binding Rossmann-fold domains"/>
    <property type="match status" value="1"/>
</dbReference>